<reference evidence="3" key="1">
    <citation type="submission" date="2016-10" db="EMBL/GenBank/DDBJ databases">
        <authorList>
            <person name="Varghese N."/>
            <person name="Submissions S."/>
        </authorList>
    </citation>
    <scope>NUCLEOTIDE SEQUENCE [LARGE SCALE GENOMIC DNA]</scope>
    <source>
        <strain evidence="3">CGMCC 1.2747</strain>
    </source>
</reference>
<evidence type="ECO:0000313" key="3">
    <source>
        <dbReference type="Proteomes" id="UP000199274"/>
    </source>
</evidence>
<dbReference type="Proteomes" id="UP000199274">
    <property type="component" value="Unassembled WGS sequence"/>
</dbReference>
<sequence>MKSIALLLFFLPALLCAQDTTALLNKSIQVDMGTGLHGSGDLAGLTLNTSYTHYFRKKVSYTVEIGTSIHYGSSTLYYTDNFGKNIDGSIRFTTAGIQLAGKIGLSVFRNKKNDLGLRLGPLVRYQSSSIPDSITTIFPAAGTGFNVPITFISNEDPQNTLALGGAFQLFYNYSISNKIYIGPSAGFQIDSNGDTITNISLACGMKF</sequence>
<accession>A0A1G7VMY7</accession>
<dbReference type="OrthoDB" id="943345at2"/>
<keyword evidence="3" id="KW-1185">Reference proteome</keyword>
<dbReference type="AlphaFoldDB" id="A0A1G7VMY7"/>
<gene>
    <name evidence="2" type="ORF">SAMN04488062_10181</name>
</gene>
<evidence type="ECO:0000256" key="1">
    <source>
        <dbReference type="SAM" id="SignalP"/>
    </source>
</evidence>
<evidence type="ECO:0008006" key="4">
    <source>
        <dbReference type="Google" id="ProtNLM"/>
    </source>
</evidence>
<feature type="signal peptide" evidence="1">
    <location>
        <begin position="1"/>
        <end position="17"/>
    </location>
</feature>
<name>A0A1G7VMY7_9FLAO</name>
<protein>
    <recommendedName>
        <fullName evidence="4">Outer membrane protein beta-barrel domain-containing protein</fullName>
    </recommendedName>
</protein>
<keyword evidence="1" id="KW-0732">Signal</keyword>
<feature type="chain" id="PRO_5011455327" description="Outer membrane protein beta-barrel domain-containing protein" evidence="1">
    <location>
        <begin position="18"/>
        <end position="207"/>
    </location>
</feature>
<dbReference type="RefSeq" id="WP_091253657.1">
    <property type="nucleotide sequence ID" value="NZ_FNDB01000001.1"/>
</dbReference>
<evidence type="ECO:0000313" key="2">
    <source>
        <dbReference type="EMBL" id="SDG61175.1"/>
    </source>
</evidence>
<proteinExistence type="predicted"/>
<dbReference type="EMBL" id="FNDB01000001">
    <property type="protein sequence ID" value="SDG61175.1"/>
    <property type="molecule type" value="Genomic_DNA"/>
</dbReference>
<organism evidence="2 3">
    <name type="scientific">Flavobacterium omnivorum</name>
    <dbReference type="NCBI Taxonomy" id="178355"/>
    <lineage>
        <taxon>Bacteria</taxon>
        <taxon>Pseudomonadati</taxon>
        <taxon>Bacteroidota</taxon>
        <taxon>Flavobacteriia</taxon>
        <taxon>Flavobacteriales</taxon>
        <taxon>Flavobacteriaceae</taxon>
        <taxon>Flavobacterium</taxon>
    </lineage>
</organism>